<keyword evidence="5 6" id="KW-0472">Membrane</keyword>
<feature type="transmembrane region" description="Helical" evidence="6">
    <location>
        <begin position="491"/>
        <end position="510"/>
    </location>
</feature>
<feature type="transmembrane region" description="Helical" evidence="6">
    <location>
        <begin position="360"/>
        <end position="387"/>
    </location>
</feature>
<keyword evidence="4 6" id="KW-1133">Transmembrane helix</keyword>
<feature type="transmembrane region" description="Helical" evidence="6">
    <location>
        <begin position="119"/>
        <end position="138"/>
    </location>
</feature>
<evidence type="ECO:0000256" key="5">
    <source>
        <dbReference type="ARBA" id="ARBA00023136"/>
    </source>
</evidence>
<evidence type="ECO:0008006" key="9">
    <source>
        <dbReference type="Google" id="ProtNLM"/>
    </source>
</evidence>
<comment type="caution">
    <text evidence="7">The sequence shown here is derived from an EMBL/GenBank/DDBJ whole genome shotgun (WGS) entry which is preliminary data.</text>
</comment>
<feature type="transmembrane region" description="Helical" evidence="6">
    <location>
        <begin position="281"/>
        <end position="299"/>
    </location>
</feature>
<dbReference type="PANTHER" id="PTHR45649">
    <property type="entry name" value="AMINO-ACID PERMEASE BAT1"/>
    <property type="match status" value="1"/>
</dbReference>
<feature type="transmembrane region" description="Helical" evidence="6">
    <location>
        <begin position="426"/>
        <end position="447"/>
    </location>
</feature>
<feature type="transmembrane region" description="Helical" evidence="6">
    <location>
        <begin position="319"/>
        <end position="340"/>
    </location>
</feature>
<accession>A0A3M7CTU0</accession>
<evidence type="ECO:0000256" key="4">
    <source>
        <dbReference type="ARBA" id="ARBA00022989"/>
    </source>
</evidence>
<feature type="non-terminal residue" evidence="7">
    <location>
        <position position="1"/>
    </location>
</feature>
<feature type="transmembrane region" description="Helical" evidence="6">
    <location>
        <begin position="210"/>
        <end position="230"/>
    </location>
</feature>
<dbReference type="AlphaFoldDB" id="A0A3M7CTU0"/>
<dbReference type="PANTHER" id="PTHR45649:SF41">
    <property type="entry name" value="TRANSPORTER, PUTATIVE (EUROFUNG)-RELATED"/>
    <property type="match status" value="1"/>
</dbReference>
<feature type="transmembrane region" description="Helical" evidence="6">
    <location>
        <begin position="242"/>
        <end position="261"/>
    </location>
</feature>
<evidence type="ECO:0000256" key="3">
    <source>
        <dbReference type="ARBA" id="ARBA00022692"/>
    </source>
</evidence>
<gene>
    <name evidence="7" type="ORF">D0863_13284</name>
</gene>
<protein>
    <recommendedName>
        <fullName evidence="9">Amino acid permease/ SLC12A domain-containing protein</fullName>
    </recommendedName>
</protein>
<dbReference type="VEuPathDB" id="FungiDB:BTJ68_02736"/>
<evidence type="ECO:0000313" key="8">
    <source>
        <dbReference type="Proteomes" id="UP000269276"/>
    </source>
</evidence>
<feature type="transmembrane region" description="Helical" evidence="6">
    <location>
        <begin position="522"/>
        <end position="541"/>
    </location>
</feature>
<reference evidence="7 8" key="1">
    <citation type="journal article" date="2018" name="BMC Genomics">
        <title>Genomic evidence for intraspecific hybridization in a clonal and extremely halotolerant yeast.</title>
        <authorList>
            <person name="Gostincar C."/>
            <person name="Stajich J.E."/>
            <person name="Zupancic J."/>
            <person name="Zalar P."/>
            <person name="Gunde-Cimerman N."/>
        </authorList>
    </citation>
    <scope>NUCLEOTIDE SEQUENCE [LARGE SCALE GENOMIC DNA]</scope>
    <source>
        <strain evidence="7 8">EXF-2682</strain>
    </source>
</reference>
<dbReference type="GO" id="GO:0016020">
    <property type="term" value="C:membrane"/>
    <property type="evidence" value="ECO:0007669"/>
    <property type="project" value="UniProtKB-SubCell"/>
</dbReference>
<dbReference type="Proteomes" id="UP000269276">
    <property type="component" value="Unassembled WGS sequence"/>
</dbReference>
<evidence type="ECO:0000256" key="6">
    <source>
        <dbReference type="SAM" id="Phobius"/>
    </source>
</evidence>
<keyword evidence="2" id="KW-0813">Transport</keyword>
<dbReference type="PIRSF" id="PIRSF006060">
    <property type="entry name" value="AA_transporter"/>
    <property type="match status" value="1"/>
</dbReference>
<dbReference type="InterPro" id="IPR002293">
    <property type="entry name" value="AA/rel_permease1"/>
</dbReference>
<sequence length="558" mass="61304">PHQVPNIDNIRLLNRLLFLITKSFDNCCQQTGRMEKEEALNITTSSLRERDPFAGSHVPKEYQGTPTDRQDMHTLGRKQVLRRRFKFFTMLGFASTVMVAWEFVLVVSPFGLADGGKPAVFWGLLLSPIVLTPVYASLAEMASMRPTAAGQYAWVSELAPPKFQKGLSYAVGWLISLGWQTFLCGVSFQIASLVLGLAVLGNADYDMQPWHTTLLTIGITGFCTLFNVLFADRLPLVETVMLVLHVLGVFAICIPLWIMAPKSSASETIVKFTSNGGWQDLGLASTIGVVPMIGMLIGYDCCVHMSEEVQDASRTIPAVIIWAVVSNAAMLLLVGITYIFCLGDLDSVLNSDTGQPVVQVFYNATGNVAGTCVMVAVVLLVFLTACIGQVATASRQLWSFARDKGFPRSTWLCKVSPRHNLPLQSICISATITSLLSLINLGSYTAFNAFNSLGAVSILSSYTITVGCLIWRRLFGKPLPPRRWSLGRWGLAVNMFSLCLTTPMLFFYVWPLYYPVTASNMNWSSAMLGGVTIIALVYYLVKGRHDYAGPVSFLISEE</sequence>
<evidence type="ECO:0000313" key="7">
    <source>
        <dbReference type="EMBL" id="RMY55521.1"/>
    </source>
</evidence>
<dbReference type="Pfam" id="PF13520">
    <property type="entry name" value="AA_permease_2"/>
    <property type="match status" value="1"/>
</dbReference>
<proteinExistence type="predicted"/>
<evidence type="ECO:0000256" key="2">
    <source>
        <dbReference type="ARBA" id="ARBA00022448"/>
    </source>
</evidence>
<feature type="transmembrane region" description="Helical" evidence="6">
    <location>
        <begin position="453"/>
        <end position="471"/>
    </location>
</feature>
<dbReference type="OrthoDB" id="3257095at2759"/>
<feature type="transmembrane region" description="Helical" evidence="6">
    <location>
        <begin position="87"/>
        <end position="107"/>
    </location>
</feature>
<name>A0A3M7CTU0_HORWE</name>
<dbReference type="EMBL" id="QWIP01000742">
    <property type="protein sequence ID" value="RMY55521.1"/>
    <property type="molecule type" value="Genomic_DNA"/>
</dbReference>
<dbReference type="Gene3D" id="1.20.1740.10">
    <property type="entry name" value="Amino acid/polyamine transporter I"/>
    <property type="match status" value="1"/>
</dbReference>
<keyword evidence="3 6" id="KW-0812">Transmembrane</keyword>
<dbReference type="GO" id="GO:0022857">
    <property type="term" value="F:transmembrane transporter activity"/>
    <property type="evidence" value="ECO:0007669"/>
    <property type="project" value="InterPro"/>
</dbReference>
<organism evidence="7 8">
    <name type="scientific">Hortaea werneckii</name>
    <name type="common">Black yeast</name>
    <name type="synonym">Cladosporium werneckii</name>
    <dbReference type="NCBI Taxonomy" id="91943"/>
    <lineage>
        <taxon>Eukaryota</taxon>
        <taxon>Fungi</taxon>
        <taxon>Dikarya</taxon>
        <taxon>Ascomycota</taxon>
        <taxon>Pezizomycotina</taxon>
        <taxon>Dothideomycetes</taxon>
        <taxon>Dothideomycetidae</taxon>
        <taxon>Mycosphaerellales</taxon>
        <taxon>Teratosphaeriaceae</taxon>
        <taxon>Hortaea</taxon>
    </lineage>
</organism>
<comment type="subcellular location">
    <subcellularLocation>
        <location evidence="1">Membrane</location>
        <topology evidence="1">Multi-pass membrane protein</topology>
    </subcellularLocation>
</comment>
<evidence type="ECO:0000256" key="1">
    <source>
        <dbReference type="ARBA" id="ARBA00004141"/>
    </source>
</evidence>
<feature type="transmembrane region" description="Helical" evidence="6">
    <location>
        <begin position="171"/>
        <end position="198"/>
    </location>
</feature>